<evidence type="ECO:0000313" key="1">
    <source>
        <dbReference type="Ensembl" id="ENSBIXP00000038064.1"/>
    </source>
</evidence>
<dbReference type="Proteomes" id="UP000314981">
    <property type="component" value="Chromosome 8"/>
</dbReference>
<evidence type="ECO:0000313" key="2">
    <source>
        <dbReference type="Proteomes" id="UP000314981"/>
    </source>
</evidence>
<sequence length="68" mass="7729">MAVPNDLGWGSFWRTKCNTVAAMRVFAVGLWEGVEHKMEHGVIGGGFETFGFEKRGWRCGQNESRPRR</sequence>
<name>A0A4W2EMR6_BOBOX</name>
<dbReference type="AlphaFoldDB" id="A0A4W2EMR6"/>
<protein>
    <submittedName>
        <fullName evidence="1">Uncharacterized protein</fullName>
    </submittedName>
</protein>
<reference evidence="1" key="3">
    <citation type="submission" date="2025-09" db="UniProtKB">
        <authorList>
            <consortium name="Ensembl"/>
        </authorList>
    </citation>
    <scope>IDENTIFICATION</scope>
</reference>
<proteinExistence type="predicted"/>
<organism evidence="1 2">
    <name type="scientific">Bos indicus x Bos taurus</name>
    <name type="common">Hybrid cattle</name>
    <dbReference type="NCBI Taxonomy" id="30522"/>
    <lineage>
        <taxon>Eukaryota</taxon>
        <taxon>Metazoa</taxon>
        <taxon>Chordata</taxon>
        <taxon>Craniata</taxon>
        <taxon>Vertebrata</taxon>
        <taxon>Euteleostomi</taxon>
        <taxon>Mammalia</taxon>
        <taxon>Eutheria</taxon>
        <taxon>Laurasiatheria</taxon>
        <taxon>Artiodactyla</taxon>
        <taxon>Ruminantia</taxon>
        <taxon>Pecora</taxon>
        <taxon>Bovidae</taxon>
        <taxon>Bovinae</taxon>
        <taxon>Bos</taxon>
    </lineage>
</organism>
<keyword evidence="2" id="KW-1185">Reference proteome</keyword>
<reference evidence="1 2" key="1">
    <citation type="submission" date="2018-11" db="EMBL/GenBank/DDBJ databases">
        <title>Haplotype-resolved cattle genomes.</title>
        <authorList>
            <person name="Low W.Y."/>
            <person name="Tearle R."/>
            <person name="Bickhart D.M."/>
            <person name="Rosen B.D."/>
            <person name="Koren S."/>
            <person name="Rhie A."/>
            <person name="Hiendleder S."/>
            <person name="Phillippy A.M."/>
            <person name="Smith T.P.L."/>
            <person name="Williams J.L."/>
        </authorList>
    </citation>
    <scope>NUCLEOTIDE SEQUENCE [LARGE SCALE GENOMIC DNA]</scope>
</reference>
<reference evidence="1" key="2">
    <citation type="submission" date="2025-08" db="UniProtKB">
        <authorList>
            <consortium name="Ensembl"/>
        </authorList>
    </citation>
    <scope>IDENTIFICATION</scope>
</reference>
<dbReference type="OMA" id="MEHGVIG"/>
<accession>A0A4W2EMR6</accession>
<dbReference type="Ensembl" id="ENSBIXT00000030613.1">
    <property type="protein sequence ID" value="ENSBIXP00000038064.1"/>
    <property type="gene ID" value="ENSBIXG00000021793.1"/>
</dbReference>